<dbReference type="EMBL" id="BSOG01000006">
    <property type="protein sequence ID" value="GLR14906.1"/>
    <property type="molecule type" value="Genomic_DNA"/>
</dbReference>
<keyword evidence="2" id="KW-1185">Reference proteome</keyword>
<comment type="caution">
    <text evidence="1">The sequence shown here is derived from an EMBL/GenBank/DDBJ whole genome shotgun (WGS) entry which is preliminary data.</text>
</comment>
<dbReference type="InterPro" id="IPR021853">
    <property type="entry name" value="DUF3460"/>
</dbReference>
<accession>A0ABQ5YJX7</accession>
<protein>
    <recommendedName>
        <fullName evidence="3">DUF3460 family protein</fullName>
    </recommendedName>
</protein>
<sequence length="67" mass="7712">MALLFKDTTYVSETTQFLREFLDKNPEVAKGQVEGRALLWDKQVDRGFQAEAEAGRVNQKAYVYQPD</sequence>
<proteinExistence type="predicted"/>
<evidence type="ECO:0000313" key="2">
    <source>
        <dbReference type="Proteomes" id="UP001156706"/>
    </source>
</evidence>
<organism evidence="1 2">
    <name type="scientific">Chitinimonas prasina</name>
    <dbReference type="NCBI Taxonomy" id="1434937"/>
    <lineage>
        <taxon>Bacteria</taxon>
        <taxon>Pseudomonadati</taxon>
        <taxon>Pseudomonadota</taxon>
        <taxon>Betaproteobacteria</taxon>
        <taxon>Neisseriales</taxon>
        <taxon>Chitinibacteraceae</taxon>
        <taxon>Chitinimonas</taxon>
    </lineage>
</organism>
<gene>
    <name evidence="1" type="ORF">GCM10007907_36960</name>
</gene>
<evidence type="ECO:0008006" key="3">
    <source>
        <dbReference type="Google" id="ProtNLM"/>
    </source>
</evidence>
<dbReference type="RefSeq" id="WP_308447075.1">
    <property type="nucleotide sequence ID" value="NZ_BSOG01000006.1"/>
</dbReference>
<dbReference type="Proteomes" id="UP001156706">
    <property type="component" value="Unassembled WGS sequence"/>
</dbReference>
<reference evidence="2" key="1">
    <citation type="journal article" date="2019" name="Int. J. Syst. Evol. Microbiol.">
        <title>The Global Catalogue of Microorganisms (GCM) 10K type strain sequencing project: providing services to taxonomists for standard genome sequencing and annotation.</title>
        <authorList>
            <consortium name="The Broad Institute Genomics Platform"/>
            <consortium name="The Broad Institute Genome Sequencing Center for Infectious Disease"/>
            <person name="Wu L."/>
            <person name="Ma J."/>
        </authorList>
    </citation>
    <scope>NUCLEOTIDE SEQUENCE [LARGE SCALE GENOMIC DNA]</scope>
    <source>
        <strain evidence="2">NBRC 110044</strain>
    </source>
</reference>
<evidence type="ECO:0000313" key="1">
    <source>
        <dbReference type="EMBL" id="GLR14906.1"/>
    </source>
</evidence>
<dbReference type="Pfam" id="PF11943">
    <property type="entry name" value="DUF3460"/>
    <property type="match status" value="1"/>
</dbReference>
<name>A0ABQ5YJX7_9NEIS</name>